<reference evidence="5" key="1">
    <citation type="submission" date="2025-08" db="UniProtKB">
        <authorList>
            <consortium name="Ensembl"/>
        </authorList>
    </citation>
    <scope>IDENTIFICATION</scope>
</reference>
<dbReference type="GO" id="GO:0030686">
    <property type="term" value="C:90S preribosome"/>
    <property type="evidence" value="ECO:0007669"/>
    <property type="project" value="InterPro"/>
</dbReference>
<dbReference type="InterPro" id="IPR028160">
    <property type="entry name" value="Slx9-like"/>
</dbReference>
<feature type="compositionally biased region" description="Basic and acidic residues" evidence="4">
    <location>
        <begin position="59"/>
        <end position="75"/>
    </location>
</feature>
<keyword evidence="3" id="KW-0539">Nucleus</keyword>
<name>A0A8C5M7P3_9ANUR</name>
<evidence type="ECO:0000256" key="2">
    <source>
        <dbReference type="ARBA" id="ARBA00011022"/>
    </source>
</evidence>
<evidence type="ECO:0000256" key="3">
    <source>
        <dbReference type="ARBA" id="ARBA00023242"/>
    </source>
</evidence>
<proteinExistence type="inferred from homology"/>
<feature type="region of interest" description="Disordered" evidence="4">
    <location>
        <begin position="195"/>
        <end position="229"/>
    </location>
</feature>
<keyword evidence="6" id="KW-1185">Reference proteome</keyword>
<evidence type="ECO:0000256" key="1">
    <source>
        <dbReference type="ARBA" id="ARBA00004604"/>
    </source>
</evidence>
<evidence type="ECO:0000313" key="6">
    <source>
        <dbReference type="Proteomes" id="UP000694569"/>
    </source>
</evidence>
<dbReference type="Proteomes" id="UP000694569">
    <property type="component" value="Unplaced"/>
</dbReference>
<dbReference type="GeneTree" id="ENSGT00390000015709"/>
<protein>
    <submittedName>
        <fullName evidence="5">SLX9 ribosome biosis factor</fullName>
    </submittedName>
</protein>
<evidence type="ECO:0000256" key="4">
    <source>
        <dbReference type="SAM" id="MobiDB-lite"/>
    </source>
</evidence>
<dbReference type="AlphaFoldDB" id="A0A8C5M7P3"/>
<dbReference type="GO" id="GO:0000462">
    <property type="term" value="P:maturation of SSU-rRNA from tricistronic rRNA transcript (SSU-rRNA, 5.8S rRNA, LSU-rRNA)"/>
    <property type="evidence" value="ECO:0007669"/>
    <property type="project" value="InterPro"/>
</dbReference>
<dbReference type="PANTHER" id="PTHR31109:SF2">
    <property type="entry name" value="RIBOSOME BIOGENESIS PROTEIN SLX9 HOMOLOG"/>
    <property type="match status" value="1"/>
</dbReference>
<feature type="region of interest" description="Disordered" evidence="4">
    <location>
        <begin position="39"/>
        <end position="84"/>
    </location>
</feature>
<feature type="compositionally biased region" description="Basic residues" evidence="4">
    <location>
        <begin position="42"/>
        <end position="54"/>
    </location>
</feature>
<evidence type="ECO:0000313" key="5">
    <source>
        <dbReference type="Ensembl" id="ENSLLEP00000009920.1"/>
    </source>
</evidence>
<comment type="similarity">
    <text evidence="2">Belongs to the SLX9 family.</text>
</comment>
<gene>
    <name evidence="5" type="primary">SLX9</name>
</gene>
<organism evidence="5 6">
    <name type="scientific">Leptobrachium leishanense</name>
    <name type="common">Leishan spiny toad</name>
    <dbReference type="NCBI Taxonomy" id="445787"/>
    <lineage>
        <taxon>Eukaryota</taxon>
        <taxon>Metazoa</taxon>
        <taxon>Chordata</taxon>
        <taxon>Craniata</taxon>
        <taxon>Vertebrata</taxon>
        <taxon>Euteleostomi</taxon>
        <taxon>Amphibia</taxon>
        <taxon>Batrachia</taxon>
        <taxon>Anura</taxon>
        <taxon>Pelobatoidea</taxon>
        <taxon>Megophryidae</taxon>
        <taxon>Leptobrachium</taxon>
    </lineage>
</organism>
<comment type="subcellular location">
    <subcellularLocation>
        <location evidence="1">Nucleus</location>
        <location evidence="1">Nucleolus</location>
    </subcellularLocation>
</comment>
<reference evidence="5" key="2">
    <citation type="submission" date="2025-09" db="UniProtKB">
        <authorList>
            <consortium name="Ensembl"/>
        </authorList>
    </citation>
    <scope>IDENTIFICATION</scope>
</reference>
<dbReference type="Ensembl" id="ENSLLET00000010304.1">
    <property type="protein sequence ID" value="ENSLLEP00000009920.1"/>
    <property type="gene ID" value="ENSLLEG00000006278.1"/>
</dbReference>
<dbReference type="GO" id="GO:0005730">
    <property type="term" value="C:nucleolus"/>
    <property type="evidence" value="ECO:0007669"/>
    <property type="project" value="UniProtKB-SubCell"/>
</dbReference>
<dbReference type="GO" id="GO:0030688">
    <property type="term" value="C:preribosome, small subunit precursor"/>
    <property type="evidence" value="ECO:0007669"/>
    <property type="project" value="InterPro"/>
</dbReference>
<accession>A0A8C5M7P3</accession>
<dbReference type="OrthoDB" id="18703at2759"/>
<sequence>MHYRTTSRDALCFRWALIIERTTRCHGNAAPFPVSRSSMVGKVKRARQKLHHAAVRPGGPEEKNEPPDPAYKDPAQESTEPLTWSKHSWGTDSNFFSSDVFATTKIDLEHVTKTLDVDSQSIVSVKKEKKTLVPKKEKAKQRRERWLQKIETLTVARQKVKAQVKRRATPVVGDMQPLVDALPELSELTTVRKPRAPRNQPRGVVKKKPEPTNYSKMRPAQKRKITEDEVSRMQELIKNPSFKANPLAAVRQHLLKRMREEQEENLS</sequence>
<dbReference type="PANTHER" id="PTHR31109">
    <property type="entry name" value="PROTEIN FAM207A"/>
    <property type="match status" value="1"/>
</dbReference>
<dbReference type="Pfam" id="PF15341">
    <property type="entry name" value="SLX9"/>
    <property type="match status" value="1"/>
</dbReference>